<reference evidence="1" key="1">
    <citation type="submission" date="2018-05" db="EMBL/GenBank/DDBJ databases">
        <authorList>
            <person name="Lanie J.A."/>
            <person name="Ng W.-L."/>
            <person name="Kazmierczak K.M."/>
            <person name="Andrzejewski T.M."/>
            <person name="Davidsen T.M."/>
            <person name="Wayne K.J."/>
            <person name="Tettelin H."/>
            <person name="Glass J.I."/>
            <person name="Rusch D."/>
            <person name="Podicherti R."/>
            <person name="Tsui H.-C.T."/>
            <person name="Winkler M.E."/>
        </authorList>
    </citation>
    <scope>NUCLEOTIDE SEQUENCE</scope>
</reference>
<dbReference type="EMBL" id="UINC01231529">
    <property type="protein sequence ID" value="SVE64103.1"/>
    <property type="molecule type" value="Genomic_DNA"/>
</dbReference>
<protein>
    <recommendedName>
        <fullName evidence="2">Acyl-CoA dehydrogenase/oxidase N-terminal domain-containing protein</fullName>
    </recommendedName>
</protein>
<dbReference type="AlphaFoldDB" id="A0A383F604"/>
<dbReference type="Gene3D" id="1.10.540.10">
    <property type="entry name" value="Acyl-CoA dehydrogenase/oxidase, N-terminal domain"/>
    <property type="match status" value="1"/>
</dbReference>
<sequence length="68" mass="7304">MAEAKTVIGTREELAESAQGLVPAIRARAEETEGLRRLPDDTLNEFRVAGLNRVLQPAVFGGAEAHFG</sequence>
<dbReference type="GO" id="GO:0016627">
    <property type="term" value="F:oxidoreductase activity, acting on the CH-CH group of donors"/>
    <property type="evidence" value="ECO:0007669"/>
    <property type="project" value="InterPro"/>
</dbReference>
<dbReference type="InterPro" id="IPR037069">
    <property type="entry name" value="AcylCoA_DH/ox_N_sf"/>
</dbReference>
<gene>
    <name evidence="1" type="ORF">METZ01_LOCUS516957</name>
</gene>
<name>A0A383F604_9ZZZZ</name>
<proteinExistence type="predicted"/>
<evidence type="ECO:0008006" key="2">
    <source>
        <dbReference type="Google" id="ProtNLM"/>
    </source>
</evidence>
<organism evidence="1">
    <name type="scientific">marine metagenome</name>
    <dbReference type="NCBI Taxonomy" id="408172"/>
    <lineage>
        <taxon>unclassified sequences</taxon>
        <taxon>metagenomes</taxon>
        <taxon>ecological metagenomes</taxon>
    </lineage>
</organism>
<feature type="non-terminal residue" evidence="1">
    <location>
        <position position="68"/>
    </location>
</feature>
<evidence type="ECO:0000313" key="1">
    <source>
        <dbReference type="EMBL" id="SVE64103.1"/>
    </source>
</evidence>
<accession>A0A383F604</accession>
<dbReference type="GO" id="GO:0050660">
    <property type="term" value="F:flavin adenine dinucleotide binding"/>
    <property type="evidence" value="ECO:0007669"/>
    <property type="project" value="InterPro"/>
</dbReference>